<organism evidence="2 3">
    <name type="scientific">Puccinia coronata f. sp. avenae</name>
    <dbReference type="NCBI Taxonomy" id="200324"/>
    <lineage>
        <taxon>Eukaryota</taxon>
        <taxon>Fungi</taxon>
        <taxon>Dikarya</taxon>
        <taxon>Basidiomycota</taxon>
        <taxon>Pucciniomycotina</taxon>
        <taxon>Pucciniomycetes</taxon>
        <taxon>Pucciniales</taxon>
        <taxon>Pucciniaceae</taxon>
        <taxon>Puccinia</taxon>
    </lineage>
</organism>
<evidence type="ECO:0000313" key="3">
    <source>
        <dbReference type="Proteomes" id="UP000235388"/>
    </source>
</evidence>
<feature type="compositionally biased region" description="Polar residues" evidence="1">
    <location>
        <begin position="77"/>
        <end position="89"/>
    </location>
</feature>
<name>A0A2N5TYF8_9BASI</name>
<accession>A0A2N5TYF8</accession>
<dbReference type="EMBL" id="PGCJ01000376">
    <property type="protein sequence ID" value="PLW30502.1"/>
    <property type="molecule type" value="Genomic_DNA"/>
</dbReference>
<comment type="caution">
    <text evidence="2">The sequence shown here is derived from an EMBL/GenBank/DDBJ whole genome shotgun (WGS) entry which is preliminary data.</text>
</comment>
<keyword evidence="3" id="KW-1185">Reference proteome</keyword>
<gene>
    <name evidence="2" type="ORF">PCANC_27900</name>
</gene>
<dbReference type="AlphaFoldDB" id="A0A2N5TYF8"/>
<feature type="compositionally biased region" description="Basic and acidic residues" evidence="1">
    <location>
        <begin position="40"/>
        <end position="61"/>
    </location>
</feature>
<evidence type="ECO:0000256" key="1">
    <source>
        <dbReference type="SAM" id="MobiDB-lite"/>
    </source>
</evidence>
<proteinExistence type="predicted"/>
<reference evidence="2 3" key="1">
    <citation type="submission" date="2017-11" db="EMBL/GenBank/DDBJ databases">
        <title>De novo assembly and phasing of dikaryotic genomes from two isolates of Puccinia coronata f. sp. avenae, the causal agent of oat crown rust.</title>
        <authorList>
            <person name="Miller M.E."/>
            <person name="Zhang Y."/>
            <person name="Omidvar V."/>
            <person name="Sperschneider J."/>
            <person name="Schwessinger B."/>
            <person name="Raley C."/>
            <person name="Palmer J.M."/>
            <person name="Garnica D."/>
            <person name="Upadhyaya N."/>
            <person name="Rathjen J."/>
            <person name="Taylor J.M."/>
            <person name="Park R.F."/>
            <person name="Dodds P.N."/>
            <person name="Hirsch C.D."/>
            <person name="Kianian S.F."/>
            <person name="Figueroa M."/>
        </authorList>
    </citation>
    <scope>NUCLEOTIDE SEQUENCE [LARGE SCALE GENOMIC DNA]</scope>
    <source>
        <strain evidence="2">12NC29</strain>
    </source>
</reference>
<feature type="region of interest" description="Disordered" evidence="1">
    <location>
        <begin position="31"/>
        <end position="100"/>
    </location>
</feature>
<evidence type="ECO:0000313" key="2">
    <source>
        <dbReference type="EMBL" id="PLW30502.1"/>
    </source>
</evidence>
<sequence>MNWPKKAIPRCPPTYEFRQNLGFYVTHLYRGFPGSWNDRVTYKDDKNEESRGKQTMTEKSRNTKQSQEEQPIPLANLISSHSIPPNSLLASRIKQKTQDK</sequence>
<protein>
    <submittedName>
        <fullName evidence="2">Uncharacterized protein</fullName>
    </submittedName>
</protein>
<dbReference type="OrthoDB" id="10552151at2759"/>
<dbReference type="Proteomes" id="UP000235388">
    <property type="component" value="Unassembled WGS sequence"/>
</dbReference>